<dbReference type="GO" id="GO:0050380">
    <property type="term" value="F:undecaprenyl-diphosphatase activity"/>
    <property type="evidence" value="ECO:0007669"/>
    <property type="project" value="UniProtKB-UniRule"/>
</dbReference>
<evidence type="ECO:0000256" key="5">
    <source>
        <dbReference type="ARBA" id="ARBA00022475"/>
    </source>
</evidence>
<keyword evidence="14" id="KW-0133">Cell shape</keyword>
<dbReference type="GO" id="GO:0009252">
    <property type="term" value="P:peptidoglycan biosynthetic process"/>
    <property type="evidence" value="ECO:0007669"/>
    <property type="project" value="UniProtKB-KW"/>
</dbReference>
<feature type="transmembrane region" description="Helical" evidence="14">
    <location>
        <begin position="186"/>
        <end position="205"/>
    </location>
</feature>
<evidence type="ECO:0000256" key="2">
    <source>
        <dbReference type="ARBA" id="ARBA00010621"/>
    </source>
</evidence>
<organism evidence="15">
    <name type="scientific">Dictyoglomus thermophilum</name>
    <dbReference type="NCBI Taxonomy" id="14"/>
    <lineage>
        <taxon>Bacteria</taxon>
        <taxon>Pseudomonadati</taxon>
        <taxon>Dictyoglomota</taxon>
        <taxon>Dictyoglomia</taxon>
        <taxon>Dictyoglomales</taxon>
        <taxon>Dictyoglomaceae</taxon>
        <taxon>Dictyoglomus</taxon>
    </lineage>
</organism>
<feature type="transmembrane region" description="Helical" evidence="14">
    <location>
        <begin position="38"/>
        <end position="58"/>
    </location>
</feature>
<comment type="function">
    <text evidence="14">Catalyzes the dephosphorylation of undecaprenyl diphosphate (UPP). Confers resistance to bacitracin.</text>
</comment>
<evidence type="ECO:0000313" key="15">
    <source>
        <dbReference type="EMBL" id="HGK24553.1"/>
    </source>
</evidence>
<feature type="transmembrane region" description="Helical" evidence="14">
    <location>
        <begin position="217"/>
        <end position="237"/>
    </location>
</feature>
<gene>
    <name evidence="14" type="primary">uppP</name>
    <name evidence="15" type="ORF">ENU78_09060</name>
</gene>
<dbReference type="PANTHER" id="PTHR30622">
    <property type="entry name" value="UNDECAPRENYL-DIPHOSPHATASE"/>
    <property type="match status" value="1"/>
</dbReference>
<evidence type="ECO:0000256" key="1">
    <source>
        <dbReference type="ARBA" id="ARBA00004651"/>
    </source>
</evidence>
<dbReference type="GO" id="GO:0046677">
    <property type="term" value="P:response to antibiotic"/>
    <property type="evidence" value="ECO:0007669"/>
    <property type="project" value="UniProtKB-UniRule"/>
</dbReference>
<accession>A0A7V3ZKD3</accession>
<evidence type="ECO:0000256" key="7">
    <source>
        <dbReference type="ARBA" id="ARBA00022801"/>
    </source>
</evidence>
<keyword evidence="9 14" id="KW-0472">Membrane</keyword>
<evidence type="ECO:0000256" key="12">
    <source>
        <dbReference type="ARBA" id="ARBA00032932"/>
    </source>
</evidence>
<dbReference type="GO" id="GO:0071555">
    <property type="term" value="P:cell wall organization"/>
    <property type="evidence" value="ECO:0007669"/>
    <property type="project" value="UniProtKB-KW"/>
</dbReference>
<evidence type="ECO:0000256" key="8">
    <source>
        <dbReference type="ARBA" id="ARBA00022989"/>
    </source>
</evidence>
<dbReference type="EMBL" id="DTDV01000023">
    <property type="protein sequence ID" value="HGK24553.1"/>
    <property type="molecule type" value="Genomic_DNA"/>
</dbReference>
<dbReference type="HAMAP" id="MF_01006">
    <property type="entry name" value="Undec_diphosphatase"/>
    <property type="match status" value="1"/>
</dbReference>
<dbReference type="AlphaFoldDB" id="A0A7V3ZKD3"/>
<dbReference type="PANTHER" id="PTHR30622:SF4">
    <property type="entry name" value="UNDECAPRENYL-DIPHOSPHATASE"/>
    <property type="match status" value="1"/>
</dbReference>
<dbReference type="EC" id="3.6.1.27" evidence="3 14"/>
<evidence type="ECO:0000256" key="13">
    <source>
        <dbReference type="ARBA" id="ARBA00047594"/>
    </source>
</evidence>
<dbReference type="GO" id="GO:0008360">
    <property type="term" value="P:regulation of cell shape"/>
    <property type="evidence" value="ECO:0007669"/>
    <property type="project" value="UniProtKB-KW"/>
</dbReference>
<evidence type="ECO:0000256" key="6">
    <source>
        <dbReference type="ARBA" id="ARBA00022692"/>
    </source>
</evidence>
<keyword evidence="7 14" id="KW-0378">Hydrolase</keyword>
<dbReference type="Pfam" id="PF02673">
    <property type="entry name" value="BacA"/>
    <property type="match status" value="1"/>
</dbReference>
<comment type="catalytic activity">
    <reaction evidence="13 14">
        <text>di-trans,octa-cis-undecaprenyl diphosphate + H2O = di-trans,octa-cis-undecaprenyl phosphate + phosphate + H(+)</text>
        <dbReference type="Rhea" id="RHEA:28094"/>
        <dbReference type="ChEBI" id="CHEBI:15377"/>
        <dbReference type="ChEBI" id="CHEBI:15378"/>
        <dbReference type="ChEBI" id="CHEBI:43474"/>
        <dbReference type="ChEBI" id="CHEBI:58405"/>
        <dbReference type="ChEBI" id="CHEBI:60392"/>
        <dbReference type="EC" id="3.6.1.27"/>
    </reaction>
</comment>
<keyword evidence="5 14" id="KW-1003">Cell membrane</keyword>
<evidence type="ECO:0000256" key="11">
    <source>
        <dbReference type="ARBA" id="ARBA00032707"/>
    </source>
</evidence>
<evidence type="ECO:0000256" key="3">
    <source>
        <dbReference type="ARBA" id="ARBA00012374"/>
    </source>
</evidence>
<comment type="caution">
    <text evidence="15">The sequence shown here is derived from an EMBL/GenBank/DDBJ whole genome shotgun (WGS) entry which is preliminary data.</text>
</comment>
<evidence type="ECO:0000256" key="10">
    <source>
        <dbReference type="ARBA" id="ARBA00023251"/>
    </source>
</evidence>
<keyword evidence="14" id="KW-0961">Cell wall biogenesis/degradation</keyword>
<keyword evidence="8 14" id="KW-1133">Transmembrane helix</keyword>
<evidence type="ECO:0000256" key="14">
    <source>
        <dbReference type="HAMAP-Rule" id="MF_01006"/>
    </source>
</evidence>
<comment type="miscellaneous">
    <text evidence="14">Bacitracin is thought to be involved in the inhibition of peptidoglycan synthesis by sequestering undecaprenyl diphosphate, thereby reducing the pool of lipid carrier available.</text>
</comment>
<name>A0A7V3ZKD3_DICTH</name>
<feature type="transmembrane region" description="Helical" evidence="14">
    <location>
        <begin position="78"/>
        <end position="96"/>
    </location>
</feature>
<keyword evidence="10 14" id="KW-0046">Antibiotic resistance</keyword>
<proteinExistence type="inferred from homology"/>
<evidence type="ECO:0000256" key="4">
    <source>
        <dbReference type="ARBA" id="ARBA00021581"/>
    </source>
</evidence>
<dbReference type="GO" id="GO:0005886">
    <property type="term" value="C:plasma membrane"/>
    <property type="evidence" value="ECO:0007669"/>
    <property type="project" value="UniProtKB-SubCell"/>
</dbReference>
<protein>
    <recommendedName>
        <fullName evidence="4 14">Undecaprenyl-diphosphatase</fullName>
        <ecNumber evidence="3 14">3.6.1.27</ecNumber>
    </recommendedName>
    <alternativeName>
        <fullName evidence="12 14">Bacitracin resistance protein</fullName>
    </alternativeName>
    <alternativeName>
        <fullName evidence="11 14">Undecaprenyl pyrophosphate phosphatase</fullName>
    </alternativeName>
</protein>
<reference evidence="15" key="1">
    <citation type="journal article" date="2020" name="mSystems">
        <title>Genome- and Community-Level Interaction Insights into Carbon Utilization and Element Cycling Functions of Hydrothermarchaeota in Hydrothermal Sediment.</title>
        <authorList>
            <person name="Zhou Z."/>
            <person name="Liu Y."/>
            <person name="Xu W."/>
            <person name="Pan J."/>
            <person name="Luo Z.H."/>
            <person name="Li M."/>
        </authorList>
    </citation>
    <scope>NUCLEOTIDE SEQUENCE [LARGE SCALE GENOMIC DNA]</scope>
    <source>
        <strain evidence="15">SpSt-70</strain>
    </source>
</reference>
<keyword evidence="14" id="KW-0573">Peptidoglycan synthesis</keyword>
<dbReference type="InterPro" id="IPR003824">
    <property type="entry name" value="UppP"/>
</dbReference>
<evidence type="ECO:0000256" key="9">
    <source>
        <dbReference type="ARBA" id="ARBA00023136"/>
    </source>
</evidence>
<comment type="similarity">
    <text evidence="2 14">Belongs to the UppP family.</text>
</comment>
<sequence length="290" mass="32350">MNFWVIILGIVQGITEFLPISSTAHLILIPYLVKIPDFGLSFDVGLHLGTLLAVFFYFIKDWWEFLVSIFIGGEKRRILGLIILATLPAGVLGVFLDPLVEKISQPQVYPFSIWIILLGVISFGIVFLILEKISKKNLEIKDMDVKRALIIGFWQVFSLFPGVSRSGSTISGGMFTGLRRDEATKFSFYLSLPIIGGAVFFKLFHVIKGENSGNLSLILWGALVSFIVGILTIHLLLNYVKKSSLKVFSYYRFILALSILFAYFGFQIPSLIIFGVAIIYLVFSMAKAGG</sequence>
<feature type="transmembrane region" description="Helical" evidence="14">
    <location>
        <begin position="7"/>
        <end position="32"/>
    </location>
</feature>
<keyword evidence="6 14" id="KW-0812">Transmembrane</keyword>
<feature type="transmembrane region" description="Helical" evidence="14">
    <location>
        <begin position="108"/>
        <end position="130"/>
    </location>
</feature>
<comment type="subcellular location">
    <subcellularLocation>
        <location evidence="1 14">Cell membrane</location>
        <topology evidence="1 14">Multi-pass membrane protein</topology>
    </subcellularLocation>
</comment>